<dbReference type="EMBL" id="JAPDOD010000003">
    <property type="protein sequence ID" value="MDA0159615.1"/>
    <property type="molecule type" value="Genomic_DNA"/>
</dbReference>
<keyword evidence="10" id="KW-1185">Reference proteome</keyword>
<evidence type="ECO:0000256" key="6">
    <source>
        <dbReference type="HAMAP-Rule" id="MF_01131"/>
    </source>
</evidence>
<dbReference type="InterPro" id="IPR022876">
    <property type="entry name" value="Tscrpt_rep_Rex"/>
</dbReference>
<evidence type="ECO:0000313" key="9">
    <source>
        <dbReference type="EMBL" id="MDA0159615.1"/>
    </source>
</evidence>
<comment type="function">
    <text evidence="6">Modulates transcription in response to changes in cellular NADH/NAD(+) redox state.</text>
</comment>
<dbReference type="Pfam" id="PF06971">
    <property type="entry name" value="Put_DNA-bind_N"/>
    <property type="match status" value="1"/>
</dbReference>
<evidence type="ECO:0000256" key="1">
    <source>
        <dbReference type="ARBA" id="ARBA00022490"/>
    </source>
</evidence>
<evidence type="ECO:0000256" key="3">
    <source>
        <dbReference type="ARBA" id="ARBA00023015"/>
    </source>
</evidence>
<protein>
    <recommendedName>
        <fullName evidence="6">Redox-sensing transcriptional repressor Rex</fullName>
    </recommendedName>
</protein>
<dbReference type="NCBIfam" id="NF003995">
    <property type="entry name" value="PRK05472.2-4"/>
    <property type="match status" value="1"/>
</dbReference>
<dbReference type="NCBIfam" id="NF003996">
    <property type="entry name" value="PRK05472.2-5"/>
    <property type="match status" value="1"/>
</dbReference>
<feature type="binding site" evidence="6">
    <location>
        <begin position="113"/>
        <end position="118"/>
    </location>
    <ligand>
        <name>NAD(+)</name>
        <dbReference type="ChEBI" id="CHEBI:57540"/>
    </ligand>
</feature>
<dbReference type="InterPro" id="IPR003781">
    <property type="entry name" value="CoA-bd"/>
</dbReference>
<feature type="domain" description="CoA-binding" evidence="8">
    <location>
        <begin position="105"/>
        <end position="203"/>
    </location>
</feature>
<dbReference type="Proteomes" id="UP001149140">
    <property type="component" value="Unassembled WGS sequence"/>
</dbReference>
<name>A0A9X3RYH1_9ACTN</name>
<dbReference type="InterPro" id="IPR036388">
    <property type="entry name" value="WH-like_DNA-bd_sf"/>
</dbReference>
<dbReference type="HAMAP" id="MF_01131">
    <property type="entry name" value="Rex"/>
    <property type="match status" value="1"/>
</dbReference>
<dbReference type="GO" id="GO:0051775">
    <property type="term" value="P:response to redox state"/>
    <property type="evidence" value="ECO:0007669"/>
    <property type="project" value="InterPro"/>
</dbReference>
<dbReference type="SUPFAM" id="SSF46785">
    <property type="entry name" value="Winged helix' DNA-binding domain"/>
    <property type="match status" value="1"/>
</dbReference>
<evidence type="ECO:0000256" key="5">
    <source>
        <dbReference type="ARBA" id="ARBA00023163"/>
    </source>
</evidence>
<dbReference type="SUPFAM" id="SSF51735">
    <property type="entry name" value="NAD(P)-binding Rossmann-fold domains"/>
    <property type="match status" value="1"/>
</dbReference>
<dbReference type="Gene3D" id="3.40.50.720">
    <property type="entry name" value="NAD(P)-binding Rossmann-like Domain"/>
    <property type="match status" value="1"/>
</dbReference>
<keyword evidence="5 6" id="KW-0804">Transcription</keyword>
<evidence type="ECO:0000313" key="10">
    <source>
        <dbReference type="Proteomes" id="UP001149140"/>
    </source>
</evidence>
<dbReference type="GO" id="GO:0005737">
    <property type="term" value="C:cytoplasm"/>
    <property type="evidence" value="ECO:0007669"/>
    <property type="project" value="UniProtKB-SubCell"/>
</dbReference>
<comment type="subcellular location">
    <subcellularLocation>
        <location evidence="6">Cytoplasm</location>
    </subcellularLocation>
</comment>
<dbReference type="SMART" id="SM00881">
    <property type="entry name" value="CoA_binding"/>
    <property type="match status" value="1"/>
</dbReference>
<dbReference type="GO" id="GO:0003677">
    <property type="term" value="F:DNA binding"/>
    <property type="evidence" value="ECO:0007669"/>
    <property type="project" value="UniProtKB-UniRule"/>
</dbReference>
<comment type="similarity">
    <text evidence="6">Belongs to the transcriptional regulatory Rex family.</text>
</comment>
<keyword evidence="6" id="KW-0520">NAD</keyword>
<sequence length="230" mass="24437">MSFGDVATKTGGGGAQQGDGGLGPLSDRLSLGVAARLSRYLQVLTQARKMGKETISSQELSEYTHVNSTQIRRDLSGFGKFGKRGVGYNVDSLVSQIRKILRTSGQHNIALFGAGHLGKAIASSDIFADHGFRVVAIFDPDPAKLGEKVGPALVRHPDDLKAMVEEEDIVVGVLAVPTAAAQALADKLVDAGVKIIFNYSEALLQVPPEVTVHTSSPAVDLLYALYFYLT</sequence>
<comment type="subunit">
    <text evidence="6">Homodimer.</text>
</comment>
<accession>A0A9X3RYH1</accession>
<dbReference type="Pfam" id="PF02629">
    <property type="entry name" value="CoA_binding"/>
    <property type="match status" value="1"/>
</dbReference>
<dbReference type="InterPro" id="IPR036390">
    <property type="entry name" value="WH_DNA-bd_sf"/>
</dbReference>
<keyword evidence="4 6" id="KW-0238">DNA-binding</keyword>
<comment type="caution">
    <text evidence="9">The sequence shown here is derived from an EMBL/GenBank/DDBJ whole genome shotgun (WGS) entry which is preliminary data.</text>
</comment>
<gene>
    <name evidence="6" type="primary">rex</name>
    <name evidence="9" type="ORF">OM076_05020</name>
</gene>
<keyword evidence="3 6" id="KW-0805">Transcription regulation</keyword>
<feature type="region of interest" description="Disordered" evidence="7">
    <location>
        <begin position="1"/>
        <end position="23"/>
    </location>
</feature>
<dbReference type="InterPro" id="IPR036291">
    <property type="entry name" value="NAD(P)-bd_dom_sf"/>
</dbReference>
<reference evidence="9" key="1">
    <citation type="submission" date="2022-10" db="EMBL/GenBank/DDBJ databases">
        <title>The WGS of Solirubrobacter ginsenosidimutans DSM 21036.</title>
        <authorList>
            <person name="Jiang Z."/>
        </authorList>
    </citation>
    <scope>NUCLEOTIDE SEQUENCE</scope>
    <source>
        <strain evidence="9">DSM 21036</strain>
    </source>
</reference>
<keyword evidence="1 6" id="KW-0963">Cytoplasm</keyword>
<dbReference type="AlphaFoldDB" id="A0A9X3RYH1"/>
<dbReference type="InterPro" id="IPR009718">
    <property type="entry name" value="Rex_DNA-bd_C_dom"/>
</dbReference>
<dbReference type="RefSeq" id="WP_270038375.1">
    <property type="nucleotide sequence ID" value="NZ_JAPDOD010000003.1"/>
</dbReference>
<keyword evidence="2 6" id="KW-0678">Repressor</keyword>
<dbReference type="Gene3D" id="1.10.10.10">
    <property type="entry name" value="Winged helix-like DNA-binding domain superfamily/Winged helix DNA-binding domain"/>
    <property type="match status" value="1"/>
</dbReference>
<evidence type="ECO:0000256" key="2">
    <source>
        <dbReference type="ARBA" id="ARBA00022491"/>
    </source>
</evidence>
<feature type="compositionally biased region" description="Gly residues" evidence="7">
    <location>
        <begin position="10"/>
        <end position="23"/>
    </location>
</feature>
<evidence type="ECO:0000259" key="8">
    <source>
        <dbReference type="SMART" id="SM00881"/>
    </source>
</evidence>
<dbReference type="PANTHER" id="PTHR35786">
    <property type="entry name" value="REDOX-SENSING TRANSCRIPTIONAL REPRESSOR REX"/>
    <property type="match status" value="1"/>
</dbReference>
<proteinExistence type="inferred from homology"/>
<evidence type="ECO:0000256" key="4">
    <source>
        <dbReference type="ARBA" id="ARBA00023125"/>
    </source>
</evidence>
<evidence type="ECO:0000256" key="7">
    <source>
        <dbReference type="SAM" id="MobiDB-lite"/>
    </source>
</evidence>
<organism evidence="9 10">
    <name type="scientific">Solirubrobacter ginsenosidimutans</name>
    <dbReference type="NCBI Taxonomy" id="490573"/>
    <lineage>
        <taxon>Bacteria</taxon>
        <taxon>Bacillati</taxon>
        <taxon>Actinomycetota</taxon>
        <taxon>Thermoleophilia</taxon>
        <taxon>Solirubrobacterales</taxon>
        <taxon>Solirubrobacteraceae</taxon>
        <taxon>Solirubrobacter</taxon>
    </lineage>
</organism>
<dbReference type="PANTHER" id="PTHR35786:SF1">
    <property type="entry name" value="REDOX-SENSING TRANSCRIPTIONAL REPRESSOR REX 1"/>
    <property type="match status" value="1"/>
</dbReference>
<feature type="DNA-binding region" description="H-T-H motif" evidence="6">
    <location>
        <begin position="39"/>
        <end position="78"/>
    </location>
</feature>
<dbReference type="GO" id="GO:0045892">
    <property type="term" value="P:negative regulation of DNA-templated transcription"/>
    <property type="evidence" value="ECO:0007669"/>
    <property type="project" value="InterPro"/>
</dbReference>
<dbReference type="NCBIfam" id="NF003994">
    <property type="entry name" value="PRK05472.2-3"/>
    <property type="match status" value="1"/>
</dbReference>
<dbReference type="GO" id="GO:0003700">
    <property type="term" value="F:DNA-binding transcription factor activity"/>
    <property type="evidence" value="ECO:0007669"/>
    <property type="project" value="UniProtKB-UniRule"/>
</dbReference>